<evidence type="ECO:0000259" key="19">
    <source>
        <dbReference type="Pfam" id="PF00361"/>
    </source>
</evidence>
<evidence type="ECO:0000256" key="16">
    <source>
        <dbReference type="ARBA" id="ARBA00031027"/>
    </source>
</evidence>
<dbReference type="Pfam" id="PF06455">
    <property type="entry name" value="NADH5_C"/>
    <property type="match status" value="1"/>
</dbReference>
<feature type="transmembrane region" description="Helical" evidence="18">
    <location>
        <begin position="273"/>
        <end position="293"/>
    </location>
</feature>
<feature type="transmembrane region" description="Helical" evidence="18">
    <location>
        <begin position="49"/>
        <end position="75"/>
    </location>
</feature>
<dbReference type="InterPro" id="IPR010934">
    <property type="entry name" value="NADH_DH_su5_C"/>
</dbReference>
<keyword evidence="13" id="KW-0830">Ubiquinone</keyword>
<feature type="domain" description="NADH:quinone oxidoreductase/Mrp antiporter transmembrane" evidence="19">
    <location>
        <begin position="107"/>
        <end position="382"/>
    </location>
</feature>
<feature type="domain" description="NADH dehydrogenase subunit 5 C-terminal" evidence="20">
    <location>
        <begin position="394"/>
        <end position="574"/>
    </location>
</feature>
<organism evidence="21">
    <name type="scientific">Ancema ctesia</name>
    <dbReference type="NCBI Taxonomy" id="2847958"/>
    <lineage>
        <taxon>Eukaryota</taxon>
        <taxon>Metazoa</taxon>
        <taxon>Ecdysozoa</taxon>
        <taxon>Arthropoda</taxon>
        <taxon>Hexapoda</taxon>
        <taxon>Insecta</taxon>
        <taxon>Pterygota</taxon>
        <taxon>Neoptera</taxon>
        <taxon>Endopterygota</taxon>
        <taxon>Lepidoptera</taxon>
        <taxon>Glossata</taxon>
        <taxon>Ditrysia</taxon>
        <taxon>Papilionoidea</taxon>
        <taxon>Lycaenidae</taxon>
        <taxon>Theclinae</taxon>
        <taxon>Remelanini</taxon>
        <taxon>Ancema</taxon>
    </lineage>
</organism>
<evidence type="ECO:0000256" key="15">
    <source>
        <dbReference type="ARBA" id="ARBA00023136"/>
    </source>
</evidence>
<dbReference type="InterPro" id="IPR001750">
    <property type="entry name" value="ND/Mrp_TM"/>
</dbReference>
<dbReference type="PRINTS" id="PR01435">
    <property type="entry name" value="NPOXDRDTASE5"/>
</dbReference>
<gene>
    <name evidence="21" type="primary">nad5</name>
</gene>
<keyword evidence="15 18" id="KW-0472">Membrane</keyword>
<feature type="transmembrane region" description="Helical" evidence="18">
    <location>
        <begin position="184"/>
        <end position="206"/>
    </location>
</feature>
<keyword evidence="10" id="KW-0249">Electron transport</keyword>
<evidence type="ECO:0000256" key="5">
    <source>
        <dbReference type="ARBA" id="ARBA00022448"/>
    </source>
</evidence>
<proteinExistence type="predicted"/>
<evidence type="ECO:0000256" key="14">
    <source>
        <dbReference type="ARBA" id="ARBA00023128"/>
    </source>
</evidence>
<sequence>MQKYNICFVSFFFLFFFMLLNFFFGIYFIMNNISIMMEWEIISFNSVNIIMSILLDWMSLMFMMFVFLISSSVIYYSMSYMSSELNLNRFIILVMLFVFSMVLLIISPNIISIFLGWDGLGLISYCLVIYYQNIKSFNAGMLTALSNRIGDVMILMVVSWMLNYGSWNYIFYLEFMFNDYSMNYISLMIILAAMTKSAQIPFSSWLPAAMAAPTPVSALVHSSTLVTAGVYLLIRFNLLLVNMYIIKVLLLLSGLTMLMAGISANYEFDMKKIIALSTLSQLGLMMSILSMGFEDLAFYHLLTHAMFKALLFMCAGMIIHMMNDNQDIRFMGGLSIYIPLTSLCLNISNLSLCGIPFLSGFYSKDLILEMLMMSNLNLLIFFLYYVSIGMTMFYSVRLLMYLMVNDYNLMSIYNIYDEDYKMLKSMMILLFMSVISGSMLNWLIYNYPYMIYMSFNMKFMVIYFMLIGLLMGYLISNMDFYSLNKFLKSYKLSMFLSTMWFMPNLSTYGISNLYLKYSYNLKKNIDLGWSEYYSSYGLMNIMKNYSFIYYFYQINSFKIYLFSFILFMMLFMFIFLLN</sequence>
<comment type="subcellular location">
    <subcellularLocation>
        <location evidence="2">Mitochondrion inner membrane</location>
        <topology evidence="2">Multi-pass membrane protein</topology>
    </subcellularLocation>
</comment>
<feature type="transmembrane region" description="Helical" evidence="18">
    <location>
        <begin position="378"/>
        <end position="404"/>
    </location>
</feature>
<keyword evidence="9" id="KW-1278">Translocase</keyword>
<evidence type="ECO:0000256" key="8">
    <source>
        <dbReference type="ARBA" id="ARBA00022792"/>
    </source>
</evidence>
<feature type="transmembrane region" description="Helical" evidence="18">
    <location>
        <begin position="218"/>
        <end position="238"/>
    </location>
</feature>
<evidence type="ECO:0000256" key="11">
    <source>
        <dbReference type="ARBA" id="ARBA00022989"/>
    </source>
</evidence>
<keyword evidence="6" id="KW-0679">Respiratory chain</keyword>
<evidence type="ECO:0000256" key="9">
    <source>
        <dbReference type="ARBA" id="ARBA00022967"/>
    </source>
</evidence>
<dbReference type="PANTHER" id="PTHR42829:SF2">
    <property type="entry name" value="NADH-UBIQUINONE OXIDOREDUCTASE CHAIN 5"/>
    <property type="match status" value="1"/>
</dbReference>
<dbReference type="GO" id="GO:0015990">
    <property type="term" value="P:electron transport coupled proton transport"/>
    <property type="evidence" value="ECO:0007669"/>
    <property type="project" value="TreeGrafter"/>
</dbReference>
<feature type="transmembrane region" description="Helical" evidence="18">
    <location>
        <begin position="244"/>
        <end position="266"/>
    </location>
</feature>
<evidence type="ECO:0000256" key="2">
    <source>
        <dbReference type="ARBA" id="ARBA00004448"/>
    </source>
</evidence>
<feature type="transmembrane region" description="Helical" evidence="18">
    <location>
        <begin position="559"/>
        <end position="577"/>
    </location>
</feature>
<evidence type="ECO:0000256" key="1">
    <source>
        <dbReference type="ARBA" id="ARBA00003257"/>
    </source>
</evidence>
<evidence type="ECO:0000313" key="21">
    <source>
        <dbReference type="EMBL" id="WAR69342.1"/>
    </source>
</evidence>
<feature type="transmembrane region" description="Helical" evidence="18">
    <location>
        <begin position="457"/>
        <end position="475"/>
    </location>
</feature>
<evidence type="ECO:0000256" key="17">
    <source>
        <dbReference type="ARBA" id="ARBA00049551"/>
    </source>
</evidence>
<dbReference type="Pfam" id="PF00361">
    <property type="entry name" value="Proton_antipo_M"/>
    <property type="match status" value="1"/>
</dbReference>
<comment type="catalytic activity">
    <reaction evidence="17">
        <text>a ubiquinone + NADH + 5 H(+)(in) = a ubiquinol + NAD(+) + 4 H(+)(out)</text>
        <dbReference type="Rhea" id="RHEA:29091"/>
        <dbReference type="Rhea" id="RHEA-COMP:9565"/>
        <dbReference type="Rhea" id="RHEA-COMP:9566"/>
        <dbReference type="ChEBI" id="CHEBI:15378"/>
        <dbReference type="ChEBI" id="CHEBI:16389"/>
        <dbReference type="ChEBI" id="CHEBI:17976"/>
        <dbReference type="ChEBI" id="CHEBI:57540"/>
        <dbReference type="ChEBI" id="CHEBI:57945"/>
        <dbReference type="EC" id="7.1.1.2"/>
    </reaction>
</comment>
<accession>A0A9E9JTC9</accession>
<reference evidence="21" key="1">
    <citation type="submission" date="2022-06" db="EMBL/GenBank/DDBJ databases">
        <authorList>
            <person name="Liu c."/>
        </authorList>
    </citation>
    <scope>NUCLEOTIDE SEQUENCE</scope>
</reference>
<feature type="transmembrane region" description="Helical" evidence="18">
    <location>
        <begin position="7"/>
        <end position="29"/>
    </location>
</feature>
<evidence type="ECO:0000256" key="12">
    <source>
        <dbReference type="ARBA" id="ARBA00023027"/>
    </source>
</evidence>
<dbReference type="GO" id="GO:0042773">
    <property type="term" value="P:ATP synthesis coupled electron transport"/>
    <property type="evidence" value="ECO:0007669"/>
    <property type="project" value="InterPro"/>
</dbReference>
<keyword evidence="8" id="KW-0999">Mitochondrion inner membrane</keyword>
<dbReference type="GO" id="GO:0008137">
    <property type="term" value="F:NADH dehydrogenase (ubiquinone) activity"/>
    <property type="evidence" value="ECO:0007669"/>
    <property type="project" value="UniProtKB-EC"/>
</dbReference>
<feature type="transmembrane region" description="Helical" evidence="18">
    <location>
        <begin position="305"/>
        <end position="322"/>
    </location>
</feature>
<dbReference type="InterPro" id="IPR003945">
    <property type="entry name" value="NU5C-like"/>
</dbReference>
<keyword evidence="7 18" id="KW-0812">Transmembrane</keyword>
<evidence type="ECO:0000256" key="18">
    <source>
        <dbReference type="SAM" id="Phobius"/>
    </source>
</evidence>
<comment type="function">
    <text evidence="1">Core subunit of the mitochondrial membrane respiratory chain NADH dehydrogenase (Complex I) that is believed to belong to the minimal assembly required for catalysis. Complex I functions in the transfer of electrons from NADH to the respiratory chain. The immediate electron acceptor for the enzyme is believed to be ubiquinone.</text>
</comment>
<dbReference type="EC" id="7.1.1.2" evidence="3"/>
<dbReference type="EMBL" id="ON710999">
    <property type="protein sequence ID" value="WAR69342.1"/>
    <property type="molecule type" value="Genomic_DNA"/>
</dbReference>
<evidence type="ECO:0000259" key="20">
    <source>
        <dbReference type="Pfam" id="PF06455"/>
    </source>
</evidence>
<evidence type="ECO:0000256" key="6">
    <source>
        <dbReference type="ARBA" id="ARBA00022660"/>
    </source>
</evidence>
<feature type="transmembrane region" description="Helical" evidence="18">
    <location>
        <begin position="87"/>
        <end position="106"/>
    </location>
</feature>
<dbReference type="AlphaFoldDB" id="A0A9E9JTC9"/>
<feature type="transmembrane region" description="Helical" evidence="18">
    <location>
        <begin position="495"/>
        <end position="515"/>
    </location>
</feature>
<dbReference type="GO" id="GO:0005743">
    <property type="term" value="C:mitochondrial inner membrane"/>
    <property type="evidence" value="ECO:0007669"/>
    <property type="project" value="UniProtKB-SubCell"/>
</dbReference>
<dbReference type="GO" id="GO:0003954">
    <property type="term" value="F:NADH dehydrogenase activity"/>
    <property type="evidence" value="ECO:0007669"/>
    <property type="project" value="TreeGrafter"/>
</dbReference>
<geneLocation type="mitochondrion" evidence="21"/>
<dbReference type="PRINTS" id="PR01434">
    <property type="entry name" value="NADHDHGNASE5"/>
</dbReference>
<evidence type="ECO:0000256" key="13">
    <source>
        <dbReference type="ARBA" id="ARBA00023075"/>
    </source>
</evidence>
<feature type="transmembrane region" description="Helical" evidence="18">
    <location>
        <begin position="152"/>
        <end position="172"/>
    </location>
</feature>
<dbReference type="PANTHER" id="PTHR42829">
    <property type="entry name" value="NADH-UBIQUINONE OXIDOREDUCTASE CHAIN 5"/>
    <property type="match status" value="1"/>
</dbReference>
<keyword evidence="11 18" id="KW-1133">Transmembrane helix</keyword>
<feature type="transmembrane region" description="Helical" evidence="18">
    <location>
        <begin position="425"/>
        <end position="445"/>
    </location>
</feature>
<protein>
    <recommendedName>
        <fullName evidence="4">NADH-ubiquinone oxidoreductase chain 5</fullName>
        <ecNumber evidence="3">7.1.1.2</ecNumber>
    </recommendedName>
    <alternativeName>
        <fullName evidence="16">NADH dehydrogenase subunit 5</fullName>
    </alternativeName>
</protein>
<name>A0A9E9JTC9_9NEOP</name>
<evidence type="ECO:0000256" key="10">
    <source>
        <dbReference type="ARBA" id="ARBA00022982"/>
    </source>
</evidence>
<evidence type="ECO:0000256" key="4">
    <source>
        <dbReference type="ARBA" id="ARBA00021096"/>
    </source>
</evidence>
<keyword evidence="14 21" id="KW-0496">Mitochondrion</keyword>
<evidence type="ECO:0000256" key="3">
    <source>
        <dbReference type="ARBA" id="ARBA00012944"/>
    </source>
</evidence>
<evidence type="ECO:0000256" key="7">
    <source>
        <dbReference type="ARBA" id="ARBA00022692"/>
    </source>
</evidence>
<keyword evidence="12" id="KW-0520">NAD</keyword>
<feature type="transmembrane region" description="Helical" evidence="18">
    <location>
        <begin position="334"/>
        <end position="358"/>
    </location>
</feature>
<keyword evidence="5" id="KW-0813">Transport</keyword>